<keyword evidence="1" id="KW-0812">Transmembrane</keyword>
<evidence type="ECO:0000313" key="3">
    <source>
        <dbReference type="Proteomes" id="UP000279962"/>
    </source>
</evidence>
<evidence type="ECO:0000313" key="2">
    <source>
        <dbReference type="EMBL" id="AYO55448.1"/>
    </source>
</evidence>
<name>A0A3G2T5B7_9GAMM</name>
<protein>
    <recommendedName>
        <fullName evidence="4">DUF4393 domain-containing protein</fullName>
    </recommendedName>
</protein>
<evidence type="ECO:0000256" key="1">
    <source>
        <dbReference type="SAM" id="Phobius"/>
    </source>
</evidence>
<evidence type="ECO:0008006" key="4">
    <source>
        <dbReference type="Google" id="ProtNLM"/>
    </source>
</evidence>
<feature type="transmembrane region" description="Helical" evidence="1">
    <location>
        <begin position="20"/>
        <end position="40"/>
    </location>
</feature>
<dbReference type="Proteomes" id="UP000279962">
    <property type="component" value="Chromosome"/>
</dbReference>
<dbReference type="RefSeq" id="WP_087552308.1">
    <property type="nucleotide sequence ID" value="NZ_CP033133.1"/>
</dbReference>
<sequence>MTDNNLNTNFLDTRVATYKAVVGLVPGFGSILSEIVGAIIPDQRMDRLVKYIKILDEKVQQIDSEFLEIVRTNEAVIDLIEEGFVQASRSLTNERREYIANLVCNGISDEVKNISDSKYVLKLLGELNDQEVIWLRSFLDPTIGGDQEFRRKHENVLEPIRAYIGVDDSILEQKDIQESYKLHLERLGLVRSIYRVDSKTKLPKFNNHGVPEISYRLITPLGKLMLKRIGLLDSANL</sequence>
<gene>
    <name evidence="2" type="ORF">CDG68_18110</name>
</gene>
<keyword evidence="1" id="KW-0472">Membrane</keyword>
<proteinExistence type="predicted"/>
<accession>A0A3G2T5B7</accession>
<dbReference type="EMBL" id="CP033133">
    <property type="protein sequence ID" value="AYO55448.1"/>
    <property type="molecule type" value="Genomic_DNA"/>
</dbReference>
<organism evidence="2 3">
    <name type="scientific">Acinetobacter wuhouensis</name>
    <dbReference type="NCBI Taxonomy" id="1879050"/>
    <lineage>
        <taxon>Bacteria</taxon>
        <taxon>Pseudomonadati</taxon>
        <taxon>Pseudomonadota</taxon>
        <taxon>Gammaproteobacteria</taxon>
        <taxon>Moraxellales</taxon>
        <taxon>Moraxellaceae</taxon>
        <taxon>Acinetobacter</taxon>
    </lineage>
</organism>
<keyword evidence="1" id="KW-1133">Transmembrane helix</keyword>
<dbReference type="AlphaFoldDB" id="A0A3G2T5B7"/>
<reference evidence="2 3" key="1">
    <citation type="submission" date="2018-10" db="EMBL/GenBank/DDBJ databases">
        <title>The complete genome of Acinetobacter wuhouensis strain WCHAW010062.</title>
        <authorList>
            <person name="Hu Y."/>
            <person name="Long H."/>
            <person name="Feng Y."/>
            <person name="Zong Z."/>
        </authorList>
    </citation>
    <scope>NUCLEOTIDE SEQUENCE [LARGE SCALE GENOMIC DNA]</scope>
    <source>
        <strain evidence="2 3">WCHAW010062</strain>
    </source>
</reference>